<feature type="region of interest" description="Disordered" evidence="1">
    <location>
        <begin position="407"/>
        <end position="436"/>
    </location>
</feature>
<accession>A0A5R9J5C9</accession>
<name>A0A5R9J5C9_9PROT</name>
<evidence type="ECO:0000256" key="1">
    <source>
        <dbReference type="SAM" id="MobiDB-lite"/>
    </source>
</evidence>
<feature type="compositionally biased region" description="Basic and acidic residues" evidence="1">
    <location>
        <begin position="122"/>
        <end position="135"/>
    </location>
</feature>
<sequence length="586" mass="64056">MAPTGRIRTWREHPLRDSACRLAALLLATSVFVSSGCLVPAQARDNDPDPAQSADASGSHHDRDGHRSDRRPDLKATESLTDGSVTIGGARVDYQAAAGTLVVHPKGWDDTASLMHGQATGSDHDDDKGDDGKAGKDAEASMFYVAYFKKGARAENRPITFLYNGGPGSSSVWLHMGAFGPRRVITANDSHTDAAPYSLVDNDESLLDSTDLVFIDAPGTGFSRIAGPDKEKSFYGIDQDGHAFSKFIAAFLSKYGRWNSPKYLFGESYGTTRSAVLANDLENDEEIDLNGVILLSQILNFDASIDQPGFNPGVDLPYVVALPTFAATAWYHHKLPAGTSTELKPLLAEVQHFATTDYLEALAQGAALDPAAREHIAERLHAYTGLPVDYLKKSDLRVDGGQFEKMLQDDTGTTTGRLDSRFSGPSMDPLSKEADYDPQSASIGSAYVSVFNDYVRRTLKYGQDHYYKPDVAEIGKAWDMQHQPPGADDKQQSSANVMPDLATAMKYNPKLKIQLNAGYFDLATPYYEGVYEMQHLPIPASLQGNIEFRQYESGHMVYANQAALKQLHDNVADFIRRTDNQHATSP</sequence>
<dbReference type="GO" id="GO:0006508">
    <property type="term" value="P:proteolysis"/>
    <property type="evidence" value="ECO:0007669"/>
    <property type="project" value="InterPro"/>
</dbReference>
<protein>
    <submittedName>
        <fullName evidence="2">Peptidase S10</fullName>
    </submittedName>
</protein>
<dbReference type="Pfam" id="PF00450">
    <property type="entry name" value="Peptidase_S10"/>
    <property type="match status" value="1"/>
</dbReference>
<proteinExistence type="predicted"/>
<dbReference type="Gene3D" id="3.40.50.1820">
    <property type="entry name" value="alpha/beta hydrolase"/>
    <property type="match status" value="1"/>
</dbReference>
<feature type="compositionally biased region" description="Basic and acidic residues" evidence="1">
    <location>
        <begin position="58"/>
        <end position="76"/>
    </location>
</feature>
<evidence type="ECO:0000313" key="3">
    <source>
        <dbReference type="Proteomes" id="UP000305654"/>
    </source>
</evidence>
<reference evidence="2 3" key="1">
    <citation type="submission" date="2019-05" db="EMBL/GenBank/DDBJ databases">
        <authorList>
            <person name="Pankratov T."/>
            <person name="Grouzdev D."/>
        </authorList>
    </citation>
    <scope>NUCLEOTIDE SEQUENCE [LARGE SCALE GENOMIC DNA]</scope>
    <source>
        <strain evidence="2 3">KEBCLARHB70R</strain>
    </source>
</reference>
<dbReference type="AlphaFoldDB" id="A0A5R9J5C9"/>
<comment type="caution">
    <text evidence="2">The sequence shown here is derived from an EMBL/GenBank/DDBJ whole genome shotgun (WGS) entry which is preliminary data.</text>
</comment>
<feature type="region of interest" description="Disordered" evidence="1">
    <location>
        <begin position="43"/>
        <end position="82"/>
    </location>
</feature>
<feature type="region of interest" description="Disordered" evidence="1">
    <location>
        <begin position="112"/>
        <end position="135"/>
    </location>
</feature>
<dbReference type="InterPro" id="IPR001563">
    <property type="entry name" value="Peptidase_S10"/>
</dbReference>
<keyword evidence="3" id="KW-1185">Reference proteome</keyword>
<gene>
    <name evidence="2" type="ORF">FE263_12130</name>
</gene>
<dbReference type="GO" id="GO:0004185">
    <property type="term" value="F:serine-type carboxypeptidase activity"/>
    <property type="evidence" value="ECO:0007669"/>
    <property type="project" value="InterPro"/>
</dbReference>
<dbReference type="OrthoDB" id="9770107at2"/>
<dbReference type="InterPro" id="IPR029058">
    <property type="entry name" value="AB_hydrolase_fold"/>
</dbReference>
<evidence type="ECO:0000313" key="2">
    <source>
        <dbReference type="EMBL" id="TLU72762.1"/>
    </source>
</evidence>
<organism evidence="2 3">
    <name type="scientific">Lichenicoccus roseus</name>
    <dbReference type="NCBI Taxonomy" id="2683649"/>
    <lineage>
        <taxon>Bacteria</taxon>
        <taxon>Pseudomonadati</taxon>
        <taxon>Pseudomonadota</taxon>
        <taxon>Alphaproteobacteria</taxon>
        <taxon>Acetobacterales</taxon>
        <taxon>Acetobacteraceae</taxon>
        <taxon>Lichenicoccus</taxon>
    </lineage>
</organism>
<dbReference type="SUPFAM" id="SSF53474">
    <property type="entry name" value="alpha/beta-Hydrolases"/>
    <property type="match status" value="1"/>
</dbReference>
<dbReference type="Proteomes" id="UP000305654">
    <property type="component" value="Unassembled WGS sequence"/>
</dbReference>
<dbReference type="EMBL" id="VCDI01000003">
    <property type="protein sequence ID" value="TLU72762.1"/>
    <property type="molecule type" value="Genomic_DNA"/>
</dbReference>